<organism evidence="1">
    <name type="scientific">marine metagenome</name>
    <dbReference type="NCBI Taxonomy" id="408172"/>
    <lineage>
        <taxon>unclassified sequences</taxon>
        <taxon>metagenomes</taxon>
        <taxon>ecological metagenomes</taxon>
    </lineage>
</organism>
<sequence length="40" mass="4799">KRGIITASFVQTRKPIYKNSVKSWQNYKNELLPMFKILEK</sequence>
<evidence type="ECO:0000313" key="1">
    <source>
        <dbReference type="EMBL" id="SVC94624.1"/>
    </source>
</evidence>
<reference evidence="1" key="1">
    <citation type="submission" date="2018-05" db="EMBL/GenBank/DDBJ databases">
        <authorList>
            <person name="Lanie J.A."/>
            <person name="Ng W.-L."/>
            <person name="Kazmierczak K.M."/>
            <person name="Andrzejewski T.M."/>
            <person name="Davidsen T.M."/>
            <person name="Wayne K.J."/>
            <person name="Tettelin H."/>
            <person name="Glass J.I."/>
            <person name="Rusch D."/>
            <person name="Podicherti R."/>
            <person name="Tsui H.-C.T."/>
            <person name="Winkler M.E."/>
        </authorList>
    </citation>
    <scope>NUCLEOTIDE SEQUENCE</scope>
</reference>
<proteinExistence type="predicted"/>
<protein>
    <submittedName>
        <fullName evidence="1">Uncharacterized protein</fullName>
    </submittedName>
</protein>
<accession>A0A382RA84</accession>
<gene>
    <name evidence="1" type="ORF">METZ01_LOCUS347478</name>
</gene>
<name>A0A382RA84_9ZZZZ</name>
<feature type="non-terminal residue" evidence="1">
    <location>
        <position position="1"/>
    </location>
</feature>
<dbReference type="AlphaFoldDB" id="A0A382RA84"/>
<dbReference type="EMBL" id="UINC01120251">
    <property type="protein sequence ID" value="SVC94624.1"/>
    <property type="molecule type" value="Genomic_DNA"/>
</dbReference>